<comment type="caution">
    <text evidence="2">The sequence shown here is derived from an EMBL/GenBank/DDBJ whole genome shotgun (WGS) entry which is preliminary data.</text>
</comment>
<feature type="region of interest" description="Disordered" evidence="1">
    <location>
        <begin position="1"/>
        <end position="35"/>
    </location>
</feature>
<proteinExistence type="predicted"/>
<feature type="compositionally biased region" description="Polar residues" evidence="1">
    <location>
        <begin position="9"/>
        <end position="31"/>
    </location>
</feature>
<evidence type="ECO:0000313" key="2">
    <source>
        <dbReference type="EMBL" id="GMF59776.1"/>
    </source>
</evidence>
<dbReference type="Proteomes" id="UP001165121">
    <property type="component" value="Unassembled WGS sequence"/>
</dbReference>
<evidence type="ECO:0000256" key="1">
    <source>
        <dbReference type="SAM" id="MobiDB-lite"/>
    </source>
</evidence>
<sequence>MPKRRMKNTAPQPSTVPHVSSAPQPSSPDNSCTRHVDVGEAIPTQSQEYEVLNSDCEDTETEIGLYDDDEELQRTKATNGDETT</sequence>
<keyword evidence="3" id="KW-1185">Reference proteome</keyword>
<accession>A0A9W7D628</accession>
<gene>
    <name evidence="2" type="ORF">Pfra01_002589800</name>
</gene>
<reference evidence="2" key="1">
    <citation type="submission" date="2023-04" db="EMBL/GenBank/DDBJ databases">
        <title>Phytophthora fragariaefolia NBRC 109709.</title>
        <authorList>
            <person name="Ichikawa N."/>
            <person name="Sato H."/>
            <person name="Tonouchi N."/>
        </authorList>
    </citation>
    <scope>NUCLEOTIDE SEQUENCE</scope>
    <source>
        <strain evidence="2">NBRC 109709</strain>
    </source>
</reference>
<evidence type="ECO:0000313" key="3">
    <source>
        <dbReference type="Proteomes" id="UP001165121"/>
    </source>
</evidence>
<dbReference type="OrthoDB" id="145845at2759"/>
<dbReference type="AlphaFoldDB" id="A0A9W7D628"/>
<organism evidence="2 3">
    <name type="scientific">Phytophthora fragariaefolia</name>
    <dbReference type="NCBI Taxonomy" id="1490495"/>
    <lineage>
        <taxon>Eukaryota</taxon>
        <taxon>Sar</taxon>
        <taxon>Stramenopiles</taxon>
        <taxon>Oomycota</taxon>
        <taxon>Peronosporomycetes</taxon>
        <taxon>Peronosporales</taxon>
        <taxon>Peronosporaceae</taxon>
        <taxon>Phytophthora</taxon>
    </lineage>
</organism>
<protein>
    <submittedName>
        <fullName evidence="2">Unnamed protein product</fullName>
    </submittedName>
</protein>
<dbReference type="EMBL" id="BSXT01005112">
    <property type="protein sequence ID" value="GMF59776.1"/>
    <property type="molecule type" value="Genomic_DNA"/>
</dbReference>
<name>A0A9W7D628_9STRA</name>
<feature type="region of interest" description="Disordered" evidence="1">
    <location>
        <begin position="62"/>
        <end position="84"/>
    </location>
</feature>
<feature type="compositionally biased region" description="Polar residues" evidence="1">
    <location>
        <begin position="75"/>
        <end position="84"/>
    </location>
</feature>
<feature type="compositionally biased region" description="Acidic residues" evidence="1">
    <location>
        <begin position="62"/>
        <end position="71"/>
    </location>
</feature>